<proteinExistence type="predicted"/>
<evidence type="ECO:0000256" key="1">
    <source>
        <dbReference type="SAM" id="MobiDB-lite"/>
    </source>
</evidence>
<dbReference type="GeneID" id="8836312"/>
<dbReference type="InParanoid" id="D3EMR3"/>
<feature type="compositionally biased region" description="Low complexity" evidence="1">
    <location>
        <begin position="78"/>
        <end position="94"/>
    </location>
</feature>
<sequence>MRTDTDRVCYDYTTKDLRKKAAKHLDHVVELQIIAYALNSLPCELRTEITKILESYKPEPTPPPPPPPRRFTNIDTESISTISASASASQLKSQPKSKSKKNTKGG</sequence>
<geneLocation type="plasmid" evidence="2 3">
    <name>PPN500</name>
</geneLocation>
<organism evidence="2 3">
    <name type="scientific">Heterostelium pallidum (strain ATCC 26659 / Pp 5 / PN500)</name>
    <name type="common">Cellular slime mold</name>
    <name type="synonym">Polysphondylium pallidum</name>
    <dbReference type="NCBI Taxonomy" id="670386"/>
    <lineage>
        <taxon>Eukaryota</taxon>
        <taxon>Amoebozoa</taxon>
        <taxon>Evosea</taxon>
        <taxon>Eumycetozoa</taxon>
        <taxon>Dictyostelia</taxon>
        <taxon>Acytosteliales</taxon>
        <taxon>Acytosteliaceae</taxon>
        <taxon>Heterostelium</taxon>
    </lineage>
</organism>
<dbReference type="Proteomes" id="UP000001396">
    <property type="component" value="Plasmid PPN500"/>
</dbReference>
<keyword evidence="2" id="KW-0614">Plasmid</keyword>
<feature type="compositionally biased region" description="Pro residues" evidence="1">
    <location>
        <begin position="59"/>
        <end position="69"/>
    </location>
</feature>
<accession>D3EMR3</accession>
<evidence type="ECO:0000313" key="3">
    <source>
        <dbReference type="Proteomes" id="UP000001396"/>
    </source>
</evidence>
<gene>
    <name evidence="2" type="ORF">PPL_03505</name>
</gene>
<reference evidence="2 3" key="1">
    <citation type="submission" date="2009-12" db="EMBL/GenBank/DDBJ databases">
        <title>Living fossils from the dawn of multicellularity.</title>
        <authorList>
            <person name="Gloeckner G."/>
            <person name="Schaap P."/>
            <person name="Noegel A.A."/>
            <person name="Felder M."/>
            <person name="Eichinger L."/>
            <person name="Heidel A.J."/>
            <person name="Platzer M."/>
        </authorList>
    </citation>
    <scope>NUCLEOTIDE SEQUENCE [LARGE SCALE GENOMIC DNA]</scope>
    <source>
        <strain evidence="3">ATCC 26659 / Pp 5 / PN500</strain>
        <plasmid evidence="3">Plasmid PPN500</plasmid>
    </source>
</reference>
<feature type="compositionally biased region" description="Basic residues" evidence="1">
    <location>
        <begin position="95"/>
        <end position="106"/>
    </location>
</feature>
<evidence type="ECO:0000313" key="2">
    <source>
        <dbReference type="EMBL" id="ADC31712.1"/>
    </source>
</evidence>
<dbReference type="AlphaFoldDB" id="D3EMR3"/>
<protein>
    <submittedName>
        <fullName evidence="2">Uncharacterized protein</fullName>
    </submittedName>
</protein>
<dbReference type="RefSeq" id="YP_003422576.1">
    <property type="nucleotide sequence ID" value="NC_013781.1"/>
</dbReference>
<name>D3EMR3_HETP5</name>
<dbReference type="EMBL" id="CP001838">
    <property type="protein sequence ID" value="ADC31712.1"/>
    <property type="molecule type" value="Genomic_DNA"/>
</dbReference>
<feature type="region of interest" description="Disordered" evidence="1">
    <location>
        <begin position="54"/>
        <end position="106"/>
    </location>
</feature>
<keyword evidence="3" id="KW-1185">Reference proteome</keyword>